<dbReference type="GeneID" id="20320457"/>
<proteinExistence type="predicted"/>
<dbReference type="KEGG" id="ovi:T265_06275"/>
<evidence type="ECO:0000313" key="2">
    <source>
        <dbReference type="Proteomes" id="UP000054324"/>
    </source>
</evidence>
<keyword evidence="2" id="KW-1185">Reference proteome</keyword>
<dbReference type="EMBL" id="KL596746">
    <property type="protein sequence ID" value="KER26484.1"/>
    <property type="molecule type" value="Genomic_DNA"/>
</dbReference>
<reference evidence="1 2" key="1">
    <citation type="submission" date="2013-11" db="EMBL/GenBank/DDBJ databases">
        <title>Opisthorchis viverrini - life in the bile duct.</title>
        <authorList>
            <person name="Young N.D."/>
            <person name="Nagarajan N."/>
            <person name="Lin S.J."/>
            <person name="Korhonen P.K."/>
            <person name="Jex A.R."/>
            <person name="Hall R.S."/>
            <person name="Safavi-Hemami H."/>
            <person name="Kaewkong W."/>
            <person name="Bertrand D."/>
            <person name="Gao S."/>
            <person name="Seet Q."/>
            <person name="Wongkham S."/>
            <person name="Teh B.T."/>
            <person name="Wongkham C."/>
            <person name="Intapan P.M."/>
            <person name="Maleewong W."/>
            <person name="Yang X."/>
            <person name="Hu M."/>
            <person name="Wang Z."/>
            <person name="Hofmann A."/>
            <person name="Sternberg P.W."/>
            <person name="Tan P."/>
            <person name="Wang J."/>
            <person name="Gasser R.B."/>
        </authorList>
    </citation>
    <scope>NUCLEOTIDE SEQUENCE [LARGE SCALE GENOMIC DNA]</scope>
</reference>
<organism evidence="1 2">
    <name type="scientific">Opisthorchis viverrini</name>
    <name type="common">Southeast Asian liver fluke</name>
    <dbReference type="NCBI Taxonomy" id="6198"/>
    <lineage>
        <taxon>Eukaryota</taxon>
        <taxon>Metazoa</taxon>
        <taxon>Spiralia</taxon>
        <taxon>Lophotrochozoa</taxon>
        <taxon>Platyhelminthes</taxon>
        <taxon>Trematoda</taxon>
        <taxon>Digenea</taxon>
        <taxon>Opisthorchiida</taxon>
        <taxon>Opisthorchiata</taxon>
        <taxon>Opisthorchiidae</taxon>
        <taxon>Opisthorchis</taxon>
    </lineage>
</organism>
<dbReference type="Proteomes" id="UP000054324">
    <property type="component" value="Unassembled WGS sequence"/>
</dbReference>
<dbReference type="AlphaFoldDB" id="A0A075AE39"/>
<gene>
    <name evidence="1" type="ORF">T265_06275</name>
</gene>
<sequence length="163" mass="18617">MSSKINLKFDARQTPVPTQLHESISQPRHVIRNVVSVLHNRAAAYFQCSLCMYHPLQVRPQSLKTPAQSRLDYQTSVRNDGPECELPDPGDYFTPNEVYTIEVCTQKLHFVSFRSATSNRIEWLWGLHFHQIPMTLHEDASVNPAISSGQTEDMNISDCFSQL</sequence>
<dbReference type="RefSeq" id="XP_009169759.1">
    <property type="nucleotide sequence ID" value="XM_009171495.1"/>
</dbReference>
<evidence type="ECO:0000313" key="1">
    <source>
        <dbReference type="EMBL" id="KER26484.1"/>
    </source>
</evidence>
<protein>
    <submittedName>
        <fullName evidence="1">Uncharacterized protein</fullName>
    </submittedName>
</protein>
<accession>A0A075AE39</accession>
<name>A0A075AE39_OPIVI</name>
<dbReference type="CTD" id="20320457"/>